<reference evidence="1 2" key="2">
    <citation type="submission" date="2024-03" db="EMBL/GenBank/DDBJ databases">
        <title>The Genome Sequence of Enterococcus sp. DIV2402.</title>
        <authorList>
            <consortium name="The Broad Institute Genomics Platform"/>
            <consortium name="The Broad Institute Microbial Omics Core"/>
            <consortium name="The Broad Institute Genomic Center for Infectious Diseases"/>
            <person name="Earl A."/>
            <person name="Manson A."/>
            <person name="Gilmore M."/>
            <person name="Schwartman J."/>
            <person name="Shea T."/>
            <person name="Abouelleil A."/>
            <person name="Cao P."/>
            <person name="Chapman S."/>
            <person name="Cusick C."/>
            <person name="Young S."/>
            <person name="Neafsey D."/>
            <person name="Nusbaum C."/>
            <person name="Birren B."/>
        </authorList>
    </citation>
    <scope>NUCLEOTIDE SEQUENCE [LARGE SCALE GENOMIC DNA]</scope>
    <source>
        <strain evidence="1 2">DIV2402</strain>
    </source>
</reference>
<dbReference type="InterPro" id="IPR029033">
    <property type="entry name" value="His_PPase_superfam"/>
</dbReference>
<dbReference type="Proteomes" id="UP000664701">
    <property type="component" value="Chromosome"/>
</dbReference>
<proteinExistence type="predicted"/>
<accession>A0ABZ2SQM7</accession>
<dbReference type="PANTHER" id="PTHR48100">
    <property type="entry name" value="BROAD-SPECIFICITY PHOSPHATASE YOR283W-RELATED"/>
    <property type="match status" value="1"/>
</dbReference>
<dbReference type="InterPro" id="IPR013078">
    <property type="entry name" value="His_Pase_superF_clade-1"/>
</dbReference>
<dbReference type="Gene3D" id="3.40.50.1240">
    <property type="entry name" value="Phosphoglycerate mutase-like"/>
    <property type="match status" value="1"/>
</dbReference>
<dbReference type="SUPFAM" id="SSF53254">
    <property type="entry name" value="Phosphoglycerate mutase-like"/>
    <property type="match status" value="1"/>
</dbReference>
<evidence type="ECO:0008006" key="3">
    <source>
        <dbReference type="Google" id="ProtNLM"/>
    </source>
</evidence>
<dbReference type="RefSeq" id="WP_207940555.1">
    <property type="nucleotide sequence ID" value="NZ_CP147251.1"/>
</dbReference>
<name>A0ABZ2SQM7_9ENTE</name>
<protein>
    <recommendedName>
        <fullName evidence="3">Histidine phosphatase family protein</fullName>
    </recommendedName>
</protein>
<keyword evidence="2" id="KW-1185">Reference proteome</keyword>
<dbReference type="Pfam" id="PF00300">
    <property type="entry name" value="His_Phos_1"/>
    <property type="match status" value="1"/>
</dbReference>
<evidence type="ECO:0000313" key="2">
    <source>
        <dbReference type="Proteomes" id="UP000664701"/>
    </source>
</evidence>
<evidence type="ECO:0000313" key="1">
    <source>
        <dbReference type="EMBL" id="WYJ77300.1"/>
    </source>
</evidence>
<dbReference type="CDD" id="cd07067">
    <property type="entry name" value="HP_PGM_like"/>
    <property type="match status" value="1"/>
</dbReference>
<organism evidence="1 2">
    <name type="scientific">Candidatus Enterococcus lowellii</name>
    <dbReference type="NCBI Taxonomy" id="2230877"/>
    <lineage>
        <taxon>Bacteria</taxon>
        <taxon>Bacillati</taxon>
        <taxon>Bacillota</taxon>
        <taxon>Bacilli</taxon>
        <taxon>Lactobacillales</taxon>
        <taxon>Enterococcaceae</taxon>
        <taxon>Enterococcus</taxon>
    </lineage>
</organism>
<sequence length="205" mass="23872">MKTIITIQHTESIHHSNGMIGSWTDWELSEKGHQQAKRLAERLAPTIASQKWLLYSSDLKRAQQTARYLAKSLEIELHLREELRERNLGEAVGKSVKWFQDRLIPEETVYDRLIPSAESRSELWERLVPIVHEIDESEQENFILVSHGDCLSVFNAVWLGLEKETLNTMDFYGQAGGVSFLYDEGRKKRIRRLSDMSFVTEFIEH</sequence>
<dbReference type="InterPro" id="IPR050275">
    <property type="entry name" value="PGM_Phosphatase"/>
</dbReference>
<dbReference type="EMBL" id="CP147251">
    <property type="protein sequence ID" value="WYJ77300.1"/>
    <property type="molecule type" value="Genomic_DNA"/>
</dbReference>
<dbReference type="PANTHER" id="PTHR48100:SF1">
    <property type="entry name" value="HISTIDINE PHOSPHATASE FAMILY PROTEIN-RELATED"/>
    <property type="match status" value="1"/>
</dbReference>
<reference evidence="1 2" key="1">
    <citation type="submission" date="2021-03" db="EMBL/GenBank/DDBJ databases">
        <authorList>
            <person name="Gilmore M.S."/>
            <person name="Schwartzman J."/>
            <person name="Van Tyne D."/>
            <person name="Martin M."/>
            <person name="Earl A.M."/>
            <person name="Manson A.L."/>
            <person name="Straub T."/>
            <person name="Salamzade R."/>
            <person name="Saavedra J."/>
            <person name="Lebreton F."/>
            <person name="Prichula J."/>
            <person name="Schaufler K."/>
            <person name="Gaca A."/>
            <person name="Sgardioli B."/>
            <person name="Wagenaar J."/>
            <person name="Strong T."/>
        </authorList>
    </citation>
    <scope>NUCLEOTIDE SEQUENCE [LARGE SCALE GENOMIC DNA]</scope>
    <source>
        <strain evidence="1 2">DIV2402</strain>
    </source>
</reference>
<dbReference type="SMART" id="SM00855">
    <property type="entry name" value="PGAM"/>
    <property type="match status" value="1"/>
</dbReference>
<gene>
    <name evidence="1" type="ORF">DOK78_001938</name>
</gene>
<dbReference type="PIRSF" id="PIRSF000709">
    <property type="entry name" value="6PFK_2-Ptase"/>
    <property type="match status" value="1"/>
</dbReference>